<dbReference type="Proteomes" id="UP000322110">
    <property type="component" value="Unassembled WGS sequence"/>
</dbReference>
<keyword evidence="3" id="KW-1185">Reference proteome</keyword>
<evidence type="ECO:0000313" key="3">
    <source>
        <dbReference type="Proteomes" id="UP000322110"/>
    </source>
</evidence>
<keyword evidence="1" id="KW-0732">Signal</keyword>
<evidence type="ECO:0000256" key="1">
    <source>
        <dbReference type="SAM" id="SignalP"/>
    </source>
</evidence>
<dbReference type="RefSeq" id="WP_149811512.1">
    <property type="nucleotide sequence ID" value="NZ_VUKA01000002.1"/>
</dbReference>
<dbReference type="EMBL" id="VUKA01000002">
    <property type="protein sequence ID" value="KAA2213856.1"/>
    <property type="molecule type" value="Genomic_DNA"/>
</dbReference>
<accession>A0A5B2TH83</accession>
<comment type="caution">
    <text evidence="2">The sequence shown here is derived from an EMBL/GenBank/DDBJ whole genome shotgun (WGS) entry which is preliminary data.</text>
</comment>
<sequence>MRPAGGMLLLFWRLLAPAAPSLAGPATVSLADRMHAILAKRAGPPAGRPQSPNSRARSHVIAALNALAAGCQPGKACPGGIIAAVEAPGAANDRAGLAEAA</sequence>
<dbReference type="AlphaFoldDB" id="A0A5B2TH83"/>
<evidence type="ECO:0000313" key="2">
    <source>
        <dbReference type="EMBL" id="KAA2213856.1"/>
    </source>
</evidence>
<gene>
    <name evidence="2" type="ORF">F0Q34_07335</name>
</gene>
<reference evidence="2 3" key="1">
    <citation type="journal article" date="2015" name="Int. J. Syst. Evol. Microbiol.">
        <title>Roseomonas oryzae sp. nov., isolated from paddy rhizosphere soil.</title>
        <authorList>
            <person name="Ramaprasad E.V."/>
            <person name="Sasikala Ch."/>
            <person name="Ramana Ch.V."/>
        </authorList>
    </citation>
    <scope>NUCLEOTIDE SEQUENCE [LARGE SCALE GENOMIC DNA]</scope>
    <source>
        <strain evidence="2 3">KCTC 42542</strain>
    </source>
</reference>
<organism evidence="2 3">
    <name type="scientific">Teichococcus oryzae</name>
    <dbReference type="NCBI Taxonomy" id="1608942"/>
    <lineage>
        <taxon>Bacteria</taxon>
        <taxon>Pseudomonadati</taxon>
        <taxon>Pseudomonadota</taxon>
        <taxon>Alphaproteobacteria</taxon>
        <taxon>Acetobacterales</taxon>
        <taxon>Roseomonadaceae</taxon>
        <taxon>Roseomonas</taxon>
    </lineage>
</organism>
<proteinExistence type="predicted"/>
<feature type="signal peptide" evidence="1">
    <location>
        <begin position="1"/>
        <end position="18"/>
    </location>
</feature>
<feature type="chain" id="PRO_5022943840" evidence="1">
    <location>
        <begin position="19"/>
        <end position="101"/>
    </location>
</feature>
<protein>
    <submittedName>
        <fullName evidence="2">Uncharacterized protein</fullName>
    </submittedName>
</protein>
<name>A0A5B2TH83_9PROT</name>